<dbReference type="EMBL" id="JAIWYP010000005">
    <property type="protein sequence ID" value="KAH3816451.1"/>
    <property type="molecule type" value="Genomic_DNA"/>
</dbReference>
<dbReference type="Proteomes" id="UP000828390">
    <property type="component" value="Unassembled WGS sequence"/>
</dbReference>
<protein>
    <recommendedName>
        <fullName evidence="5">Secreted protein</fullName>
    </recommendedName>
</protein>
<feature type="signal peptide" evidence="2">
    <location>
        <begin position="1"/>
        <end position="22"/>
    </location>
</feature>
<keyword evidence="1" id="KW-0812">Transmembrane</keyword>
<keyword evidence="1" id="KW-1133">Transmembrane helix</keyword>
<feature type="chain" id="PRO_5038854805" description="Secreted protein" evidence="2">
    <location>
        <begin position="23"/>
        <end position="67"/>
    </location>
</feature>
<evidence type="ECO:0000313" key="4">
    <source>
        <dbReference type="Proteomes" id="UP000828390"/>
    </source>
</evidence>
<keyword evidence="1" id="KW-0472">Membrane</keyword>
<sequence length="67" mass="7051">MLGWEACVRLRAALVLMVSVMAMEPASTWSAIASTAGSRTTAAYLSVLVTATVSGGEIYICLRLVET</sequence>
<keyword evidence="4" id="KW-1185">Reference proteome</keyword>
<keyword evidence="2" id="KW-0732">Signal</keyword>
<feature type="transmembrane region" description="Helical" evidence="1">
    <location>
        <begin position="43"/>
        <end position="65"/>
    </location>
</feature>
<evidence type="ECO:0000313" key="3">
    <source>
        <dbReference type="EMBL" id="KAH3816451.1"/>
    </source>
</evidence>
<name>A0A9D4GFL8_DREPO</name>
<proteinExistence type="predicted"/>
<evidence type="ECO:0008006" key="5">
    <source>
        <dbReference type="Google" id="ProtNLM"/>
    </source>
</evidence>
<gene>
    <name evidence="3" type="ORF">DPMN_117967</name>
</gene>
<evidence type="ECO:0000256" key="1">
    <source>
        <dbReference type="SAM" id="Phobius"/>
    </source>
</evidence>
<comment type="caution">
    <text evidence="3">The sequence shown here is derived from an EMBL/GenBank/DDBJ whole genome shotgun (WGS) entry which is preliminary data.</text>
</comment>
<organism evidence="3 4">
    <name type="scientific">Dreissena polymorpha</name>
    <name type="common">Zebra mussel</name>
    <name type="synonym">Mytilus polymorpha</name>
    <dbReference type="NCBI Taxonomy" id="45954"/>
    <lineage>
        <taxon>Eukaryota</taxon>
        <taxon>Metazoa</taxon>
        <taxon>Spiralia</taxon>
        <taxon>Lophotrochozoa</taxon>
        <taxon>Mollusca</taxon>
        <taxon>Bivalvia</taxon>
        <taxon>Autobranchia</taxon>
        <taxon>Heteroconchia</taxon>
        <taxon>Euheterodonta</taxon>
        <taxon>Imparidentia</taxon>
        <taxon>Neoheterodontei</taxon>
        <taxon>Myida</taxon>
        <taxon>Dreissenoidea</taxon>
        <taxon>Dreissenidae</taxon>
        <taxon>Dreissena</taxon>
    </lineage>
</organism>
<dbReference type="AlphaFoldDB" id="A0A9D4GFL8"/>
<accession>A0A9D4GFL8</accession>
<evidence type="ECO:0000256" key="2">
    <source>
        <dbReference type="SAM" id="SignalP"/>
    </source>
</evidence>
<reference evidence="3" key="1">
    <citation type="journal article" date="2019" name="bioRxiv">
        <title>The Genome of the Zebra Mussel, Dreissena polymorpha: A Resource for Invasive Species Research.</title>
        <authorList>
            <person name="McCartney M.A."/>
            <person name="Auch B."/>
            <person name="Kono T."/>
            <person name="Mallez S."/>
            <person name="Zhang Y."/>
            <person name="Obille A."/>
            <person name="Becker A."/>
            <person name="Abrahante J.E."/>
            <person name="Garbe J."/>
            <person name="Badalamenti J.P."/>
            <person name="Herman A."/>
            <person name="Mangelson H."/>
            <person name="Liachko I."/>
            <person name="Sullivan S."/>
            <person name="Sone E.D."/>
            <person name="Koren S."/>
            <person name="Silverstein K.A.T."/>
            <person name="Beckman K.B."/>
            <person name="Gohl D.M."/>
        </authorList>
    </citation>
    <scope>NUCLEOTIDE SEQUENCE</scope>
    <source>
        <strain evidence="3">Duluth1</strain>
        <tissue evidence="3">Whole animal</tissue>
    </source>
</reference>
<reference evidence="3" key="2">
    <citation type="submission" date="2020-11" db="EMBL/GenBank/DDBJ databases">
        <authorList>
            <person name="McCartney M.A."/>
            <person name="Auch B."/>
            <person name="Kono T."/>
            <person name="Mallez S."/>
            <person name="Becker A."/>
            <person name="Gohl D.M."/>
            <person name="Silverstein K.A.T."/>
            <person name="Koren S."/>
            <person name="Bechman K.B."/>
            <person name="Herman A."/>
            <person name="Abrahante J.E."/>
            <person name="Garbe J."/>
        </authorList>
    </citation>
    <scope>NUCLEOTIDE SEQUENCE</scope>
    <source>
        <strain evidence="3">Duluth1</strain>
        <tissue evidence="3">Whole animal</tissue>
    </source>
</reference>